<evidence type="ECO:0000313" key="2">
    <source>
        <dbReference type="Proteomes" id="UP000004095"/>
    </source>
</evidence>
<proteinExistence type="predicted"/>
<organism evidence="1 2">
    <name type="scientific">Microscilla marina ATCC 23134</name>
    <dbReference type="NCBI Taxonomy" id="313606"/>
    <lineage>
        <taxon>Bacteria</taxon>
        <taxon>Pseudomonadati</taxon>
        <taxon>Bacteroidota</taxon>
        <taxon>Cytophagia</taxon>
        <taxon>Cytophagales</taxon>
        <taxon>Microscillaceae</taxon>
        <taxon>Microscilla</taxon>
    </lineage>
</organism>
<name>A1ZKT6_MICM2</name>
<keyword evidence="2" id="KW-1185">Reference proteome</keyword>
<dbReference type="AlphaFoldDB" id="A1ZKT6"/>
<sequence length="41" mass="5016">MISHNISIFFSKNFKRVNKSLQISIYLYHLYKNVKKSHFLK</sequence>
<protein>
    <submittedName>
        <fullName evidence="1">Uncharacterized protein</fullName>
    </submittedName>
</protein>
<gene>
    <name evidence="1" type="ORF">M23134_00055</name>
</gene>
<comment type="caution">
    <text evidence="1">The sequence shown here is derived from an EMBL/GenBank/DDBJ whole genome shotgun (WGS) entry which is preliminary data.</text>
</comment>
<reference evidence="1 2" key="1">
    <citation type="submission" date="2007-01" db="EMBL/GenBank/DDBJ databases">
        <authorList>
            <person name="Haygood M."/>
            <person name="Podell S."/>
            <person name="Anderson C."/>
            <person name="Hopkinson B."/>
            <person name="Roe K."/>
            <person name="Barbeau K."/>
            <person name="Gaasterland T."/>
            <person name="Ferriera S."/>
            <person name="Johnson J."/>
            <person name="Kravitz S."/>
            <person name="Beeson K."/>
            <person name="Sutton G."/>
            <person name="Rogers Y.-H."/>
            <person name="Friedman R."/>
            <person name="Frazier M."/>
            <person name="Venter J.C."/>
        </authorList>
    </citation>
    <scope>NUCLEOTIDE SEQUENCE [LARGE SCALE GENOMIC DNA]</scope>
    <source>
        <strain evidence="1 2">ATCC 23134</strain>
    </source>
</reference>
<accession>A1ZKT6</accession>
<evidence type="ECO:0000313" key="1">
    <source>
        <dbReference type="EMBL" id="EAY28901.1"/>
    </source>
</evidence>
<dbReference type="EMBL" id="AAWS01000013">
    <property type="protein sequence ID" value="EAY28901.1"/>
    <property type="molecule type" value="Genomic_DNA"/>
</dbReference>
<dbReference type="Proteomes" id="UP000004095">
    <property type="component" value="Unassembled WGS sequence"/>
</dbReference>